<accession>A0A286D8K4</accession>
<evidence type="ECO:0000313" key="2">
    <source>
        <dbReference type="Proteomes" id="UP000219374"/>
    </source>
</evidence>
<dbReference type="OrthoDB" id="9148135at2"/>
<protein>
    <submittedName>
        <fullName evidence="1">Winged helix DNA-binding domain-containing protein</fullName>
    </submittedName>
</protein>
<dbReference type="Pfam" id="PF06224">
    <property type="entry name" value="AlkZ-like"/>
    <property type="match status" value="1"/>
</dbReference>
<name>A0A286D8K4_9GAMM</name>
<keyword evidence="2" id="KW-1185">Reference proteome</keyword>
<dbReference type="GO" id="GO:0003677">
    <property type="term" value="F:DNA binding"/>
    <property type="evidence" value="ECO:0007669"/>
    <property type="project" value="UniProtKB-KW"/>
</dbReference>
<dbReference type="PANTHER" id="PTHR38479:SF2">
    <property type="entry name" value="WINGED HELIX DNA-BINDING DOMAIN-CONTAINING PROTEIN"/>
    <property type="match status" value="1"/>
</dbReference>
<dbReference type="AlphaFoldDB" id="A0A286D8K4"/>
<gene>
    <name evidence="1" type="ORF">SAMN06296416_105258</name>
</gene>
<organism evidence="1 2">
    <name type="scientific">Pseudoxanthomonas wuyuanensis</name>
    <dbReference type="NCBI Taxonomy" id="1073196"/>
    <lineage>
        <taxon>Bacteria</taxon>
        <taxon>Pseudomonadati</taxon>
        <taxon>Pseudomonadota</taxon>
        <taxon>Gammaproteobacteria</taxon>
        <taxon>Lysobacterales</taxon>
        <taxon>Lysobacteraceae</taxon>
        <taxon>Pseudoxanthomonas</taxon>
    </lineage>
</organism>
<dbReference type="EMBL" id="OCND01000005">
    <property type="protein sequence ID" value="SOD54985.1"/>
    <property type="molecule type" value="Genomic_DNA"/>
</dbReference>
<reference evidence="1 2" key="1">
    <citation type="submission" date="2017-09" db="EMBL/GenBank/DDBJ databases">
        <authorList>
            <person name="Ehlers B."/>
            <person name="Leendertz F.H."/>
        </authorList>
    </citation>
    <scope>NUCLEOTIDE SEQUENCE [LARGE SCALE GENOMIC DNA]</scope>
    <source>
        <strain evidence="1 2">CGMCC 1.10978</strain>
    </source>
</reference>
<evidence type="ECO:0000313" key="1">
    <source>
        <dbReference type="EMBL" id="SOD54985.1"/>
    </source>
</evidence>
<sequence length="357" mass="39187">MTPQRLTAMRLHHQGIASPQAATVADTVARLGAVQAQDYHAALWAVGLRTAGASEADVEAAIARGEIIRTWPMRGTLHLLTAADVRWMLALMASRVIALDAARRQREYGLDQRLAGLCADVLSRALEGGRRLTRSALYEVLETAGIATGQQRGLHILGLLAQQGVLCQGPREGRQPTFALLREWAPQSRDLPREQALTELALRYFRSRGPATVQDFSNWSGLTVTDARRGLQAAAQQLQKTNLDGRDYWFAADAEPHPAPAVHLLPAFDEYLIAYKDRSAALDPAIARQVIGVNGLYNPVIVIDGRVAATWKRSIGKECVALELQPLRTLKRTELRAIGDCVRRYGQFLGKPVRLGD</sequence>
<dbReference type="RefSeq" id="WP_097122245.1">
    <property type="nucleotide sequence ID" value="NZ_OCND01000005.1"/>
</dbReference>
<dbReference type="InterPro" id="IPR009351">
    <property type="entry name" value="AlkZ-like"/>
</dbReference>
<keyword evidence="1" id="KW-0238">DNA-binding</keyword>
<proteinExistence type="predicted"/>
<dbReference type="PANTHER" id="PTHR38479">
    <property type="entry name" value="LMO0824 PROTEIN"/>
    <property type="match status" value="1"/>
</dbReference>
<dbReference type="Proteomes" id="UP000219374">
    <property type="component" value="Unassembled WGS sequence"/>
</dbReference>